<protein>
    <submittedName>
        <fullName evidence="2">Uncharacterized protein</fullName>
    </submittedName>
</protein>
<evidence type="ECO:0000313" key="2">
    <source>
        <dbReference type="EMBL" id="KAK1298225.1"/>
    </source>
</evidence>
<keyword evidence="3" id="KW-1185">Reference proteome</keyword>
<sequence>MTEASGGPPKKGQRTATPPVIGSDGVVKRGRRRPPKGQSGFRLSWVQGVVK</sequence>
<feature type="region of interest" description="Disordered" evidence="1">
    <location>
        <begin position="1"/>
        <end position="51"/>
    </location>
</feature>
<evidence type="ECO:0000313" key="3">
    <source>
        <dbReference type="Proteomes" id="UP001180020"/>
    </source>
</evidence>
<reference evidence="2" key="2">
    <citation type="submission" date="2023-06" db="EMBL/GenBank/DDBJ databases">
        <authorList>
            <person name="Ma L."/>
            <person name="Liu K.-W."/>
            <person name="Li Z."/>
            <person name="Hsiao Y.-Y."/>
            <person name="Qi Y."/>
            <person name="Fu T."/>
            <person name="Tang G."/>
            <person name="Zhang D."/>
            <person name="Sun W.-H."/>
            <person name="Liu D.-K."/>
            <person name="Li Y."/>
            <person name="Chen G.-Z."/>
            <person name="Liu X.-D."/>
            <person name="Liao X.-Y."/>
            <person name="Jiang Y.-T."/>
            <person name="Yu X."/>
            <person name="Hao Y."/>
            <person name="Huang J."/>
            <person name="Zhao X.-W."/>
            <person name="Ke S."/>
            <person name="Chen Y.-Y."/>
            <person name="Wu W.-L."/>
            <person name="Hsu J.-L."/>
            <person name="Lin Y.-F."/>
            <person name="Huang M.-D."/>
            <person name="Li C.-Y."/>
            <person name="Huang L."/>
            <person name="Wang Z.-W."/>
            <person name="Zhao X."/>
            <person name="Zhong W.-Y."/>
            <person name="Peng D.-H."/>
            <person name="Ahmad S."/>
            <person name="Lan S."/>
            <person name="Zhang J.-S."/>
            <person name="Tsai W.-C."/>
            <person name="Van De Peer Y."/>
            <person name="Liu Z.-J."/>
        </authorList>
    </citation>
    <scope>NUCLEOTIDE SEQUENCE</scope>
    <source>
        <strain evidence="2">CP</strain>
        <tissue evidence="2">Leaves</tissue>
    </source>
</reference>
<reference evidence="2" key="1">
    <citation type="journal article" date="2023" name="Nat. Commun.">
        <title>Diploid and tetraploid genomes of Acorus and the evolution of monocots.</title>
        <authorList>
            <person name="Ma L."/>
            <person name="Liu K.W."/>
            <person name="Li Z."/>
            <person name="Hsiao Y.Y."/>
            <person name="Qi Y."/>
            <person name="Fu T."/>
            <person name="Tang G.D."/>
            <person name="Zhang D."/>
            <person name="Sun W.H."/>
            <person name="Liu D.K."/>
            <person name="Li Y."/>
            <person name="Chen G.Z."/>
            <person name="Liu X.D."/>
            <person name="Liao X.Y."/>
            <person name="Jiang Y.T."/>
            <person name="Yu X."/>
            <person name="Hao Y."/>
            <person name="Huang J."/>
            <person name="Zhao X.W."/>
            <person name="Ke S."/>
            <person name="Chen Y.Y."/>
            <person name="Wu W.L."/>
            <person name="Hsu J.L."/>
            <person name="Lin Y.F."/>
            <person name="Huang M.D."/>
            <person name="Li C.Y."/>
            <person name="Huang L."/>
            <person name="Wang Z.W."/>
            <person name="Zhao X."/>
            <person name="Zhong W.Y."/>
            <person name="Peng D.H."/>
            <person name="Ahmad S."/>
            <person name="Lan S."/>
            <person name="Zhang J.S."/>
            <person name="Tsai W.C."/>
            <person name="Van de Peer Y."/>
            <person name="Liu Z.J."/>
        </authorList>
    </citation>
    <scope>NUCLEOTIDE SEQUENCE</scope>
    <source>
        <strain evidence="2">CP</strain>
    </source>
</reference>
<accession>A0AAV9DAJ4</accession>
<proteinExistence type="predicted"/>
<dbReference type="EMBL" id="JAUJYO010000014">
    <property type="protein sequence ID" value="KAK1298225.1"/>
    <property type="molecule type" value="Genomic_DNA"/>
</dbReference>
<evidence type="ECO:0000256" key="1">
    <source>
        <dbReference type="SAM" id="MobiDB-lite"/>
    </source>
</evidence>
<organism evidence="2 3">
    <name type="scientific">Acorus calamus</name>
    <name type="common">Sweet flag</name>
    <dbReference type="NCBI Taxonomy" id="4465"/>
    <lineage>
        <taxon>Eukaryota</taxon>
        <taxon>Viridiplantae</taxon>
        <taxon>Streptophyta</taxon>
        <taxon>Embryophyta</taxon>
        <taxon>Tracheophyta</taxon>
        <taxon>Spermatophyta</taxon>
        <taxon>Magnoliopsida</taxon>
        <taxon>Liliopsida</taxon>
        <taxon>Acoraceae</taxon>
        <taxon>Acorus</taxon>
    </lineage>
</organism>
<name>A0AAV9DAJ4_ACOCL</name>
<dbReference type="Proteomes" id="UP001180020">
    <property type="component" value="Unassembled WGS sequence"/>
</dbReference>
<gene>
    <name evidence="2" type="ORF">QJS10_CPB14g00809</name>
</gene>
<dbReference type="AlphaFoldDB" id="A0AAV9DAJ4"/>
<comment type="caution">
    <text evidence="2">The sequence shown here is derived from an EMBL/GenBank/DDBJ whole genome shotgun (WGS) entry which is preliminary data.</text>
</comment>